<feature type="transmembrane region" description="Helical" evidence="2">
    <location>
        <begin position="131"/>
        <end position="149"/>
    </location>
</feature>
<evidence type="ECO:0000256" key="2">
    <source>
        <dbReference type="SAM" id="Phobius"/>
    </source>
</evidence>
<gene>
    <name evidence="3" type="ORF">Ahy_B02g059001</name>
</gene>
<evidence type="ECO:0000313" key="3">
    <source>
        <dbReference type="EMBL" id="RYR25310.1"/>
    </source>
</evidence>
<reference evidence="3 4" key="1">
    <citation type="submission" date="2019-01" db="EMBL/GenBank/DDBJ databases">
        <title>Sequencing of cultivated peanut Arachis hypogaea provides insights into genome evolution and oil improvement.</title>
        <authorList>
            <person name="Chen X."/>
        </authorList>
    </citation>
    <scope>NUCLEOTIDE SEQUENCE [LARGE SCALE GENOMIC DNA]</scope>
    <source>
        <strain evidence="4">cv. Fuhuasheng</strain>
        <tissue evidence="3">Leaves</tissue>
    </source>
</reference>
<organism evidence="3 4">
    <name type="scientific">Arachis hypogaea</name>
    <name type="common">Peanut</name>
    <dbReference type="NCBI Taxonomy" id="3818"/>
    <lineage>
        <taxon>Eukaryota</taxon>
        <taxon>Viridiplantae</taxon>
        <taxon>Streptophyta</taxon>
        <taxon>Embryophyta</taxon>
        <taxon>Tracheophyta</taxon>
        <taxon>Spermatophyta</taxon>
        <taxon>Magnoliopsida</taxon>
        <taxon>eudicotyledons</taxon>
        <taxon>Gunneridae</taxon>
        <taxon>Pentapetalae</taxon>
        <taxon>rosids</taxon>
        <taxon>fabids</taxon>
        <taxon>Fabales</taxon>
        <taxon>Fabaceae</taxon>
        <taxon>Papilionoideae</taxon>
        <taxon>50 kb inversion clade</taxon>
        <taxon>dalbergioids sensu lato</taxon>
        <taxon>Dalbergieae</taxon>
        <taxon>Pterocarpus clade</taxon>
        <taxon>Arachis</taxon>
    </lineage>
</organism>
<proteinExistence type="predicted"/>
<feature type="transmembrane region" description="Helical" evidence="2">
    <location>
        <begin position="161"/>
        <end position="184"/>
    </location>
</feature>
<evidence type="ECO:0000313" key="4">
    <source>
        <dbReference type="Proteomes" id="UP000289738"/>
    </source>
</evidence>
<evidence type="ECO:0000256" key="1">
    <source>
        <dbReference type="SAM" id="MobiDB-lite"/>
    </source>
</evidence>
<keyword evidence="2" id="KW-0812">Transmembrane</keyword>
<keyword evidence="2" id="KW-1133">Transmembrane helix</keyword>
<keyword evidence="4" id="KW-1185">Reference proteome</keyword>
<accession>A0A445AFW6</accession>
<sequence>MGGGSIRAGSSISSPSNGYQTRTQSRSRRFGVSKWCSCGCWPVLRWSGTDSNLNKSFFCRPNYNLEHVICLLDYKQVGRDSVDFLYGRILDRMNQLRNQNIMETIMKALNSGVGMNFMLCIRSGWCILSRLYTRIVFSITLVTIILRLLKLLLRYRSTSFIFLLLISLSSSSSNSIITSSLLLATSLCMSFITTEAANPPPPFSSASILPFIYSFSGRSFAVSEVRIFSYLLHKVAVDLIPIGSPISVFPRTCMVVIKESEDTSNGISLLKALLWNPLEADLVGLFELVDFICFGILGGLDGLGGLDATSGFVWLGLTDFSSVKIHALESNNIFHKTKLTKNGSSILVPSGKISKTQRINLIPKEYWLLDEYAEVFIVLPTLQVIAVLTHITNINR</sequence>
<keyword evidence="2" id="KW-0472">Membrane</keyword>
<comment type="caution">
    <text evidence="3">The sequence shown here is derived from an EMBL/GenBank/DDBJ whole genome shotgun (WGS) entry which is preliminary data.</text>
</comment>
<feature type="region of interest" description="Disordered" evidence="1">
    <location>
        <begin position="1"/>
        <end position="25"/>
    </location>
</feature>
<protein>
    <submittedName>
        <fullName evidence="3">Uncharacterized protein</fullName>
    </submittedName>
</protein>
<feature type="compositionally biased region" description="Low complexity" evidence="1">
    <location>
        <begin position="7"/>
        <end position="18"/>
    </location>
</feature>
<dbReference type="AlphaFoldDB" id="A0A445AFW6"/>
<name>A0A445AFW6_ARAHY</name>
<dbReference type="EMBL" id="SDMP01000012">
    <property type="protein sequence ID" value="RYR25310.1"/>
    <property type="molecule type" value="Genomic_DNA"/>
</dbReference>
<dbReference type="Proteomes" id="UP000289738">
    <property type="component" value="Chromosome B02"/>
</dbReference>